<protein>
    <submittedName>
        <fullName evidence="1">Uncharacterized protein</fullName>
    </submittedName>
</protein>
<evidence type="ECO:0000313" key="1">
    <source>
        <dbReference type="EMBL" id="KAH0862419.1"/>
    </source>
</evidence>
<dbReference type="PANTHER" id="PTHR33103:SF63">
    <property type="entry name" value="EMB|CAB69840.1"/>
    <property type="match status" value="1"/>
</dbReference>
<organism evidence="1 2">
    <name type="scientific">Brassica napus</name>
    <name type="common">Rape</name>
    <dbReference type="NCBI Taxonomy" id="3708"/>
    <lineage>
        <taxon>Eukaryota</taxon>
        <taxon>Viridiplantae</taxon>
        <taxon>Streptophyta</taxon>
        <taxon>Embryophyta</taxon>
        <taxon>Tracheophyta</taxon>
        <taxon>Spermatophyta</taxon>
        <taxon>Magnoliopsida</taxon>
        <taxon>eudicotyledons</taxon>
        <taxon>Gunneridae</taxon>
        <taxon>Pentapetalae</taxon>
        <taxon>rosids</taxon>
        <taxon>malvids</taxon>
        <taxon>Brassicales</taxon>
        <taxon>Brassicaceae</taxon>
        <taxon>Brassiceae</taxon>
        <taxon>Brassica</taxon>
    </lineage>
</organism>
<proteinExistence type="predicted"/>
<keyword evidence="2" id="KW-1185">Reference proteome</keyword>
<name>A0ABQ7Y2J5_BRANA</name>
<dbReference type="EMBL" id="JAGKQM010000018">
    <property type="protein sequence ID" value="KAH0862419.1"/>
    <property type="molecule type" value="Genomic_DNA"/>
</dbReference>
<reference evidence="1 2" key="1">
    <citation type="submission" date="2021-05" db="EMBL/GenBank/DDBJ databases">
        <title>Genome Assembly of Synthetic Allotetraploid Brassica napus Reveals Homoeologous Exchanges between Subgenomes.</title>
        <authorList>
            <person name="Davis J.T."/>
        </authorList>
    </citation>
    <scope>NUCLEOTIDE SEQUENCE [LARGE SCALE GENOMIC DNA]</scope>
    <source>
        <strain evidence="2">cv. Da-Ae</strain>
        <tissue evidence="1">Seedling</tissue>
    </source>
</reference>
<dbReference type="Proteomes" id="UP000824890">
    <property type="component" value="Unassembled WGS sequence"/>
</dbReference>
<feature type="non-terminal residue" evidence="1">
    <location>
        <position position="1"/>
    </location>
</feature>
<evidence type="ECO:0000313" key="2">
    <source>
        <dbReference type="Proteomes" id="UP000824890"/>
    </source>
</evidence>
<dbReference type="PANTHER" id="PTHR33103">
    <property type="entry name" value="OS01G0153900 PROTEIN"/>
    <property type="match status" value="1"/>
</dbReference>
<comment type="caution">
    <text evidence="1">The sequence shown here is derived from an EMBL/GenBank/DDBJ whole genome shotgun (WGS) entry which is preliminary data.</text>
</comment>
<dbReference type="InterPro" id="IPR007750">
    <property type="entry name" value="DUF674"/>
</dbReference>
<dbReference type="Pfam" id="PF05056">
    <property type="entry name" value="DUF674"/>
    <property type="match status" value="3"/>
</dbReference>
<sequence length="340" mass="38690">NHQMDHQRFEKRKINVIIANHLNKQNVVWVPSGNDFVDLLHGFLTMPLGTIRKSCREFFSNFNTSKCSCGSLINNEIPSPEGEMLRDCYDHDGVFVFMKIKDLGCVDLFDEVAEETPLTTSTTFFPFQSSSHPFTIAFKPSISPCDSVLGQVLSLKVYLSKKDRRKVVYAECGEGFIDLLCIFLVLPLEYICEISCGGGSDGGLGCIGNLFRSFKGLSRDEITIPWYYSCRKNLLGITVQDQPSFYHEDGLKHITPLVSDLTMRELDDLKISFNDVTVEQITIGRAEMSIVYLDEVGDEVTDAGYISRYYIRHAEWWLQTVFQEACRVVETTWMQDAELE</sequence>
<accession>A0ABQ7Y2J5</accession>
<gene>
    <name evidence="1" type="ORF">HID58_079630</name>
</gene>